<evidence type="ECO:0000313" key="2">
    <source>
        <dbReference type="EMBL" id="EXC21825.1"/>
    </source>
</evidence>
<keyword evidence="3" id="KW-1185">Reference proteome</keyword>
<evidence type="ECO:0000313" key="3">
    <source>
        <dbReference type="Proteomes" id="UP000030645"/>
    </source>
</evidence>
<evidence type="ECO:0000256" key="1">
    <source>
        <dbReference type="SAM" id="Phobius"/>
    </source>
</evidence>
<name>W9SA77_9ROSA</name>
<feature type="transmembrane region" description="Helical" evidence="1">
    <location>
        <begin position="57"/>
        <end position="74"/>
    </location>
</feature>
<proteinExistence type="predicted"/>
<keyword evidence="1" id="KW-0812">Transmembrane</keyword>
<keyword evidence="1" id="KW-1133">Transmembrane helix</keyword>
<dbReference type="Proteomes" id="UP000030645">
    <property type="component" value="Unassembled WGS sequence"/>
</dbReference>
<accession>W9SA77</accession>
<gene>
    <name evidence="2" type="ORF">L484_001341</name>
</gene>
<organism evidence="2 3">
    <name type="scientific">Morus notabilis</name>
    <dbReference type="NCBI Taxonomy" id="981085"/>
    <lineage>
        <taxon>Eukaryota</taxon>
        <taxon>Viridiplantae</taxon>
        <taxon>Streptophyta</taxon>
        <taxon>Embryophyta</taxon>
        <taxon>Tracheophyta</taxon>
        <taxon>Spermatophyta</taxon>
        <taxon>Magnoliopsida</taxon>
        <taxon>eudicotyledons</taxon>
        <taxon>Gunneridae</taxon>
        <taxon>Pentapetalae</taxon>
        <taxon>rosids</taxon>
        <taxon>fabids</taxon>
        <taxon>Rosales</taxon>
        <taxon>Moraceae</taxon>
        <taxon>Moreae</taxon>
        <taxon>Morus</taxon>
    </lineage>
</organism>
<dbReference type="AlphaFoldDB" id="W9SA77"/>
<dbReference type="EMBL" id="KE345951">
    <property type="protein sequence ID" value="EXC21825.1"/>
    <property type="molecule type" value="Genomic_DNA"/>
</dbReference>
<reference evidence="3" key="1">
    <citation type="submission" date="2013-01" db="EMBL/GenBank/DDBJ databases">
        <title>Draft Genome Sequence of a Mulberry Tree, Morus notabilis C.K. Schneid.</title>
        <authorList>
            <person name="He N."/>
            <person name="Zhao S."/>
        </authorList>
    </citation>
    <scope>NUCLEOTIDE SEQUENCE</scope>
</reference>
<sequence>MNKEGLGGSGLGRLVLSKFGRIWAWKGGGYSFAVVFGCFLAGGVWFGLRFISRPLDATTWVLCCLGLGVWCFALSPRPKVRKKTCKDLRI</sequence>
<protein>
    <submittedName>
        <fullName evidence="2">Uncharacterized protein</fullName>
    </submittedName>
</protein>
<feature type="transmembrane region" description="Helical" evidence="1">
    <location>
        <begin position="30"/>
        <end position="51"/>
    </location>
</feature>
<keyword evidence="1" id="KW-0472">Membrane</keyword>